<dbReference type="PANTHER" id="PTHR48111">
    <property type="entry name" value="REGULATOR OF RPOS"/>
    <property type="match status" value="1"/>
</dbReference>
<dbReference type="PANTHER" id="PTHR48111:SF1">
    <property type="entry name" value="TWO-COMPONENT RESPONSE REGULATOR ORR33"/>
    <property type="match status" value="1"/>
</dbReference>
<proteinExistence type="predicted"/>
<keyword evidence="4" id="KW-0238">DNA-binding</keyword>
<keyword evidence="5" id="KW-0804">Transcription</keyword>
<evidence type="ECO:0000313" key="8">
    <source>
        <dbReference type="EMBL" id="MDQ0198056.1"/>
    </source>
</evidence>
<feature type="modified residue" description="4-aspartylphosphate" evidence="6">
    <location>
        <position position="18"/>
    </location>
</feature>
<protein>
    <submittedName>
        <fullName evidence="8">YesN/AraC family two-component response regulator</fullName>
    </submittedName>
</protein>
<dbReference type="InterPro" id="IPR013780">
    <property type="entry name" value="Glyco_hydro_b"/>
</dbReference>
<evidence type="ECO:0000256" key="4">
    <source>
        <dbReference type="ARBA" id="ARBA00023125"/>
    </source>
</evidence>
<dbReference type="SUPFAM" id="SSF52172">
    <property type="entry name" value="CheY-like"/>
    <property type="match status" value="1"/>
</dbReference>
<dbReference type="Proteomes" id="UP001224122">
    <property type="component" value="Unassembled WGS sequence"/>
</dbReference>
<dbReference type="Pfam" id="PF00072">
    <property type="entry name" value="Response_reg"/>
    <property type="match status" value="1"/>
</dbReference>
<evidence type="ECO:0000313" key="9">
    <source>
        <dbReference type="Proteomes" id="UP001224122"/>
    </source>
</evidence>
<dbReference type="InterPro" id="IPR001789">
    <property type="entry name" value="Sig_transdc_resp-reg_receiver"/>
</dbReference>
<evidence type="ECO:0000256" key="2">
    <source>
        <dbReference type="ARBA" id="ARBA00023012"/>
    </source>
</evidence>
<comment type="caution">
    <text evidence="8">The sequence shown here is derived from an EMBL/GenBank/DDBJ whole genome shotgun (WGS) entry which is preliminary data.</text>
</comment>
<dbReference type="InterPro" id="IPR039420">
    <property type="entry name" value="WalR-like"/>
</dbReference>
<dbReference type="PROSITE" id="PS50110">
    <property type="entry name" value="RESPONSE_REGULATORY"/>
    <property type="match status" value="1"/>
</dbReference>
<sequence length="163" mass="18975">MKALNLFCTTLPDIVISDIGLPQMDGLELAEKFREIKPEVRMIFLTCHEDFRYAKRAVELGADEYLIKDELTPEQLEKSLRKSLQSLKNSRDNLELYSIRETIQKNLWFVYRGISLNPIISSPKYDSRDFTDVSYLESTAVYNEENEQLTIFAVKKTLDLEVI</sequence>
<keyword evidence="9" id="KW-1185">Reference proteome</keyword>
<keyword evidence="2" id="KW-0902">Two-component regulatory system</keyword>
<evidence type="ECO:0000256" key="3">
    <source>
        <dbReference type="ARBA" id="ARBA00023015"/>
    </source>
</evidence>
<dbReference type="Gene3D" id="2.60.40.1180">
    <property type="entry name" value="Golgi alpha-mannosidase II"/>
    <property type="match status" value="1"/>
</dbReference>
<dbReference type="InterPro" id="IPR011006">
    <property type="entry name" value="CheY-like_superfamily"/>
</dbReference>
<reference evidence="8 9" key="1">
    <citation type="submission" date="2023-07" db="EMBL/GenBank/DDBJ databases">
        <title>Genomic Encyclopedia of Type Strains, Phase IV (KMG-IV): sequencing the most valuable type-strain genomes for metagenomic binning, comparative biology and taxonomic classification.</title>
        <authorList>
            <person name="Goeker M."/>
        </authorList>
    </citation>
    <scope>NUCLEOTIDE SEQUENCE [LARGE SCALE GENOMIC DNA]</scope>
    <source>
        <strain evidence="8 9">DSM 27594</strain>
    </source>
</reference>
<gene>
    <name evidence="8" type="ORF">J2S10_001197</name>
</gene>
<evidence type="ECO:0000256" key="6">
    <source>
        <dbReference type="PROSITE-ProRule" id="PRU00169"/>
    </source>
</evidence>
<evidence type="ECO:0000256" key="5">
    <source>
        <dbReference type="ARBA" id="ARBA00023163"/>
    </source>
</evidence>
<dbReference type="EMBL" id="JAUSTW010000002">
    <property type="protein sequence ID" value="MDQ0198056.1"/>
    <property type="molecule type" value="Genomic_DNA"/>
</dbReference>
<keyword evidence="1 6" id="KW-0597">Phosphoprotein</keyword>
<accession>A0ABT9XRD5</accession>
<dbReference type="Gene3D" id="3.40.50.2300">
    <property type="match status" value="1"/>
</dbReference>
<name>A0ABT9XRD5_9BACI</name>
<evidence type="ECO:0000256" key="1">
    <source>
        <dbReference type="ARBA" id="ARBA00022553"/>
    </source>
</evidence>
<feature type="domain" description="Response regulatory" evidence="7">
    <location>
        <begin position="1"/>
        <end position="83"/>
    </location>
</feature>
<dbReference type="SUPFAM" id="SSF51011">
    <property type="entry name" value="Glycosyl hydrolase domain"/>
    <property type="match status" value="1"/>
</dbReference>
<keyword evidence="3" id="KW-0805">Transcription regulation</keyword>
<organism evidence="8 9">
    <name type="scientific">Neobacillus ginsengisoli</name>
    <dbReference type="NCBI Taxonomy" id="904295"/>
    <lineage>
        <taxon>Bacteria</taxon>
        <taxon>Bacillati</taxon>
        <taxon>Bacillota</taxon>
        <taxon>Bacilli</taxon>
        <taxon>Bacillales</taxon>
        <taxon>Bacillaceae</taxon>
        <taxon>Neobacillus</taxon>
    </lineage>
</organism>
<evidence type="ECO:0000259" key="7">
    <source>
        <dbReference type="PROSITE" id="PS50110"/>
    </source>
</evidence>